<evidence type="ECO:0000313" key="3">
    <source>
        <dbReference type="EMBL" id="MCI5755626.1"/>
    </source>
</evidence>
<feature type="transmembrane region" description="Helical" evidence="1">
    <location>
        <begin position="130"/>
        <end position="151"/>
    </location>
</feature>
<proteinExistence type="predicted"/>
<feature type="transmembrane region" description="Helical" evidence="1">
    <location>
        <begin position="318"/>
        <end position="341"/>
    </location>
</feature>
<keyword evidence="3" id="KW-0808">Transferase</keyword>
<feature type="transmembrane region" description="Helical" evidence="1">
    <location>
        <begin position="217"/>
        <end position="243"/>
    </location>
</feature>
<organism evidence="3 4">
    <name type="scientific">Candidatus Colimorpha enterica</name>
    <dbReference type="NCBI Taxonomy" id="3083063"/>
    <lineage>
        <taxon>Bacteria</taxon>
        <taxon>Pseudomonadati</taxon>
        <taxon>Bacteroidota</taxon>
        <taxon>Bacteroidia</taxon>
        <taxon>Bacteroidales</taxon>
        <taxon>Candidatus Colimorpha</taxon>
    </lineage>
</organism>
<dbReference type="Pfam" id="PF01757">
    <property type="entry name" value="Acyl_transf_3"/>
    <property type="match status" value="1"/>
</dbReference>
<keyword evidence="3" id="KW-0012">Acyltransferase</keyword>
<feature type="transmembrane region" description="Helical" evidence="1">
    <location>
        <begin position="20"/>
        <end position="40"/>
    </location>
</feature>
<dbReference type="AlphaFoldDB" id="A0AAE3JZW0"/>
<dbReference type="InterPro" id="IPR002656">
    <property type="entry name" value="Acyl_transf_3_dom"/>
</dbReference>
<feature type="transmembrane region" description="Helical" evidence="1">
    <location>
        <begin position="255"/>
        <end position="276"/>
    </location>
</feature>
<keyword evidence="1" id="KW-0812">Transmembrane</keyword>
<gene>
    <name evidence="3" type="ORF">MR241_04960</name>
</gene>
<feature type="transmembrane region" description="Helical" evidence="1">
    <location>
        <begin position="288"/>
        <end position="306"/>
    </location>
</feature>
<feature type="transmembrane region" description="Helical" evidence="1">
    <location>
        <begin position="52"/>
        <end position="77"/>
    </location>
</feature>
<dbReference type="EMBL" id="JALEMU010000076">
    <property type="protein sequence ID" value="MCI5755626.1"/>
    <property type="molecule type" value="Genomic_DNA"/>
</dbReference>
<reference evidence="3 4" key="1">
    <citation type="submission" date="2022-03" db="EMBL/GenBank/DDBJ databases">
        <title>Metagenome-assembled genomes from swine fecal metagenomes.</title>
        <authorList>
            <person name="Holman D.B."/>
            <person name="Kommadath A."/>
        </authorList>
    </citation>
    <scope>NUCLEOTIDE SEQUENCE [LARGE SCALE GENOMIC DNA]</scope>
    <source>
        <strain evidence="3">SUG147</strain>
    </source>
</reference>
<feature type="transmembrane region" description="Helical" evidence="1">
    <location>
        <begin position="185"/>
        <end position="205"/>
    </location>
</feature>
<dbReference type="GO" id="GO:0016747">
    <property type="term" value="F:acyltransferase activity, transferring groups other than amino-acyl groups"/>
    <property type="evidence" value="ECO:0007669"/>
    <property type="project" value="InterPro"/>
</dbReference>
<comment type="caution">
    <text evidence="3">The sequence shown here is derived from an EMBL/GenBank/DDBJ whole genome shotgun (WGS) entry which is preliminary data.</text>
</comment>
<protein>
    <submittedName>
        <fullName evidence="3">Acyltransferase</fullName>
    </submittedName>
</protein>
<name>A0AAE3JZW0_9BACT</name>
<keyword evidence="1" id="KW-0472">Membrane</keyword>
<evidence type="ECO:0000256" key="1">
    <source>
        <dbReference type="SAM" id="Phobius"/>
    </source>
</evidence>
<dbReference type="Proteomes" id="UP001139365">
    <property type="component" value="Unassembled WGS sequence"/>
</dbReference>
<accession>A0AAE3JZW0</accession>
<sequence>MRTDNLPAADVKKRNSGIELLRIIAMFSIVVLHIVGIGGINNAYPLHSAGYAAALLLRSVTFCSVNCYALISGYVGCTGRKNAAKHVKSILNILVQTLFWSFLIALIFFACGKTGIKGLAKSLFPLMMHQYWYSCAYIGLLLLSPLLNFLLQKLSVRMLRFIEITVITISVYLTVFFFGDPFGLSSGYSTLWLILLYLLGGCIRLDEGFFRLLKSRAAIKCAVCWGVIWLGTYAAQLITAMFFSTPRYDVAFLRYVSLPNLLVACVLLAAFSSADFSMPRWSEKAARCTFGVYLIHIHPLVITFLLDNRFAFFAKTPFFVMFFGVICIAAAIYAVCTLIEYARQLLFGIIKADRAITKTSEAICSLTGKYMRFFEKWM</sequence>
<feature type="transmembrane region" description="Helical" evidence="1">
    <location>
        <begin position="89"/>
        <end position="110"/>
    </location>
</feature>
<feature type="domain" description="Acyltransferase 3" evidence="2">
    <location>
        <begin position="16"/>
        <end position="332"/>
    </location>
</feature>
<evidence type="ECO:0000313" key="4">
    <source>
        <dbReference type="Proteomes" id="UP001139365"/>
    </source>
</evidence>
<evidence type="ECO:0000259" key="2">
    <source>
        <dbReference type="Pfam" id="PF01757"/>
    </source>
</evidence>
<feature type="transmembrane region" description="Helical" evidence="1">
    <location>
        <begin position="158"/>
        <end position="179"/>
    </location>
</feature>
<keyword evidence="1" id="KW-1133">Transmembrane helix</keyword>